<dbReference type="PANTHER" id="PTHR43461:SF1">
    <property type="entry name" value="TRANSMEMBRANE PROTEIN 256"/>
    <property type="match status" value="1"/>
</dbReference>
<proteinExistence type="inferred from homology"/>
<keyword evidence="8" id="KW-1185">Reference proteome</keyword>
<evidence type="ECO:0000313" key="8">
    <source>
        <dbReference type="Proteomes" id="UP000315750"/>
    </source>
</evidence>
<dbReference type="InterPro" id="IPR006696">
    <property type="entry name" value="DUF423"/>
</dbReference>
<feature type="transmembrane region" description="Helical" evidence="6">
    <location>
        <begin position="114"/>
        <end position="134"/>
    </location>
</feature>
<feature type="transmembrane region" description="Helical" evidence="6">
    <location>
        <begin position="57"/>
        <end position="75"/>
    </location>
</feature>
<keyword evidence="3 6" id="KW-0812">Transmembrane</keyword>
<evidence type="ECO:0000256" key="3">
    <source>
        <dbReference type="ARBA" id="ARBA00022692"/>
    </source>
</evidence>
<dbReference type="AlphaFoldDB" id="A0A518ATP7"/>
<gene>
    <name evidence="7" type="ORF">Pan181_43240</name>
</gene>
<evidence type="ECO:0000256" key="5">
    <source>
        <dbReference type="ARBA" id="ARBA00023136"/>
    </source>
</evidence>
<keyword evidence="4 6" id="KW-1133">Transmembrane helix</keyword>
<dbReference type="KEGG" id="amuc:Pan181_43240"/>
<evidence type="ECO:0000256" key="4">
    <source>
        <dbReference type="ARBA" id="ARBA00022989"/>
    </source>
</evidence>
<dbReference type="Proteomes" id="UP000315750">
    <property type="component" value="Chromosome"/>
</dbReference>
<evidence type="ECO:0000256" key="6">
    <source>
        <dbReference type="SAM" id="Phobius"/>
    </source>
</evidence>
<dbReference type="EMBL" id="CP036278">
    <property type="protein sequence ID" value="QDU58098.1"/>
    <property type="molecule type" value="Genomic_DNA"/>
</dbReference>
<dbReference type="OrthoDB" id="9802121at2"/>
<evidence type="ECO:0008006" key="9">
    <source>
        <dbReference type="Google" id="ProtNLM"/>
    </source>
</evidence>
<evidence type="ECO:0000256" key="2">
    <source>
        <dbReference type="ARBA" id="ARBA00009694"/>
    </source>
</evidence>
<accession>A0A518ATP7</accession>
<dbReference type="Pfam" id="PF04241">
    <property type="entry name" value="DUF423"/>
    <property type="match status" value="1"/>
</dbReference>
<name>A0A518ATP7_9BACT</name>
<protein>
    <recommendedName>
        <fullName evidence="9">DUF423 domain-containing protein</fullName>
    </recommendedName>
</protein>
<reference evidence="7 8" key="1">
    <citation type="submission" date="2019-02" db="EMBL/GenBank/DDBJ databases">
        <title>Deep-cultivation of Planctomycetes and their phenomic and genomic characterization uncovers novel biology.</title>
        <authorList>
            <person name="Wiegand S."/>
            <person name="Jogler M."/>
            <person name="Boedeker C."/>
            <person name="Pinto D."/>
            <person name="Vollmers J."/>
            <person name="Rivas-Marin E."/>
            <person name="Kohn T."/>
            <person name="Peeters S.H."/>
            <person name="Heuer A."/>
            <person name="Rast P."/>
            <person name="Oberbeckmann S."/>
            <person name="Bunk B."/>
            <person name="Jeske O."/>
            <person name="Meyerdierks A."/>
            <person name="Storesund J.E."/>
            <person name="Kallscheuer N."/>
            <person name="Luecker S."/>
            <person name="Lage O.M."/>
            <person name="Pohl T."/>
            <person name="Merkel B.J."/>
            <person name="Hornburger P."/>
            <person name="Mueller R.-W."/>
            <person name="Bruemmer F."/>
            <person name="Labrenz M."/>
            <person name="Spormann A.M."/>
            <person name="Op den Camp H."/>
            <person name="Overmann J."/>
            <person name="Amann R."/>
            <person name="Jetten M.S.M."/>
            <person name="Mascher T."/>
            <person name="Medema M.H."/>
            <person name="Devos D.P."/>
            <person name="Kaster A.-K."/>
            <person name="Ovreas L."/>
            <person name="Rohde M."/>
            <person name="Galperin M.Y."/>
            <person name="Jogler C."/>
        </authorList>
    </citation>
    <scope>NUCLEOTIDE SEQUENCE [LARGE SCALE GENOMIC DNA]</scope>
    <source>
        <strain evidence="7 8">Pan181</strain>
    </source>
</reference>
<sequence>MSDLSRRWLTVAAGIGALAVVLGAFGAHGVPSYLEQQGFSADAVAKRLADFQTAARYHMFGALFLMGVSIAYGQLTSTARVVACWTMIAGLVLFCGAVYAVALVPDELRGTFGAIAPFGGTLMIAGWVALGVAARPR</sequence>
<evidence type="ECO:0000256" key="1">
    <source>
        <dbReference type="ARBA" id="ARBA00004141"/>
    </source>
</evidence>
<evidence type="ECO:0000313" key="7">
    <source>
        <dbReference type="EMBL" id="QDU58098.1"/>
    </source>
</evidence>
<feature type="transmembrane region" description="Helical" evidence="6">
    <location>
        <begin position="82"/>
        <end position="102"/>
    </location>
</feature>
<comment type="subcellular location">
    <subcellularLocation>
        <location evidence="1">Membrane</location>
        <topology evidence="1">Multi-pass membrane protein</topology>
    </subcellularLocation>
</comment>
<dbReference type="RefSeq" id="WP_145249656.1">
    <property type="nucleotide sequence ID" value="NZ_CP036278.1"/>
</dbReference>
<dbReference type="PANTHER" id="PTHR43461">
    <property type="entry name" value="TRANSMEMBRANE PROTEIN 256"/>
    <property type="match status" value="1"/>
</dbReference>
<organism evidence="7 8">
    <name type="scientific">Aeoliella mucimassa</name>
    <dbReference type="NCBI Taxonomy" id="2527972"/>
    <lineage>
        <taxon>Bacteria</taxon>
        <taxon>Pseudomonadati</taxon>
        <taxon>Planctomycetota</taxon>
        <taxon>Planctomycetia</taxon>
        <taxon>Pirellulales</taxon>
        <taxon>Lacipirellulaceae</taxon>
        <taxon>Aeoliella</taxon>
    </lineage>
</organism>
<keyword evidence="5 6" id="KW-0472">Membrane</keyword>
<dbReference type="GO" id="GO:0005886">
    <property type="term" value="C:plasma membrane"/>
    <property type="evidence" value="ECO:0007669"/>
    <property type="project" value="TreeGrafter"/>
</dbReference>
<comment type="similarity">
    <text evidence="2">Belongs to the UPF0382 family.</text>
</comment>